<feature type="compositionally biased region" description="Basic and acidic residues" evidence="1">
    <location>
        <begin position="222"/>
        <end position="233"/>
    </location>
</feature>
<dbReference type="AlphaFoldDB" id="A0A316U1Y2"/>
<dbReference type="GO" id="GO:0005634">
    <property type="term" value="C:nucleus"/>
    <property type="evidence" value="ECO:0007669"/>
    <property type="project" value="TreeGrafter"/>
</dbReference>
<dbReference type="OrthoDB" id="1259151at2759"/>
<evidence type="ECO:0000256" key="1">
    <source>
        <dbReference type="SAM" id="MobiDB-lite"/>
    </source>
</evidence>
<dbReference type="EMBL" id="KZ819332">
    <property type="protein sequence ID" value="PWN19220.1"/>
    <property type="molecule type" value="Genomic_DNA"/>
</dbReference>
<dbReference type="SUPFAM" id="SSF50729">
    <property type="entry name" value="PH domain-like"/>
    <property type="match status" value="1"/>
</dbReference>
<reference evidence="2 3" key="1">
    <citation type="journal article" date="2018" name="Mol. Biol. Evol.">
        <title>Broad Genomic Sampling Reveals a Smut Pathogenic Ancestry of the Fungal Clade Ustilaginomycotina.</title>
        <authorList>
            <person name="Kijpornyongpan T."/>
            <person name="Mondo S.J."/>
            <person name="Barry K."/>
            <person name="Sandor L."/>
            <person name="Lee J."/>
            <person name="Lipzen A."/>
            <person name="Pangilinan J."/>
            <person name="LaButti K."/>
            <person name="Hainaut M."/>
            <person name="Henrissat B."/>
            <person name="Grigoriev I.V."/>
            <person name="Spatafora J.W."/>
            <person name="Aime M.C."/>
        </authorList>
    </citation>
    <scope>NUCLEOTIDE SEQUENCE [LARGE SCALE GENOMIC DNA]</scope>
    <source>
        <strain evidence="2 3">MCA 4718</strain>
    </source>
</reference>
<gene>
    <name evidence="2" type="ORF">BCV69DRAFT_262089</name>
</gene>
<organism evidence="2 3">
    <name type="scientific">Pseudomicrostroma glucosiphilum</name>
    <dbReference type="NCBI Taxonomy" id="1684307"/>
    <lineage>
        <taxon>Eukaryota</taxon>
        <taxon>Fungi</taxon>
        <taxon>Dikarya</taxon>
        <taxon>Basidiomycota</taxon>
        <taxon>Ustilaginomycotina</taxon>
        <taxon>Exobasidiomycetes</taxon>
        <taxon>Microstromatales</taxon>
        <taxon>Microstromatales incertae sedis</taxon>
        <taxon>Pseudomicrostroma</taxon>
    </lineage>
</organism>
<evidence type="ECO:0000313" key="2">
    <source>
        <dbReference type="EMBL" id="PWN19220.1"/>
    </source>
</evidence>
<feature type="region of interest" description="Disordered" evidence="1">
    <location>
        <begin position="154"/>
        <end position="233"/>
    </location>
</feature>
<name>A0A316U1Y2_9BASI</name>
<dbReference type="GeneID" id="37012442"/>
<dbReference type="Proteomes" id="UP000245942">
    <property type="component" value="Unassembled WGS sequence"/>
</dbReference>
<dbReference type="GO" id="GO:0031490">
    <property type="term" value="F:chromatin DNA binding"/>
    <property type="evidence" value="ECO:0007669"/>
    <property type="project" value="TreeGrafter"/>
</dbReference>
<feature type="compositionally biased region" description="Basic and acidic residues" evidence="1">
    <location>
        <begin position="407"/>
        <end position="416"/>
    </location>
</feature>
<dbReference type="PANTHER" id="PTHR31606">
    <property type="entry name" value="WW DOMAIN BINDING PROTEIN 2, ISOFORM E"/>
    <property type="match status" value="1"/>
</dbReference>
<protein>
    <recommendedName>
        <fullName evidence="4">GRAM domain-containing protein</fullName>
    </recommendedName>
</protein>
<feature type="region of interest" description="Disordered" evidence="1">
    <location>
        <begin position="407"/>
        <end position="442"/>
    </location>
</feature>
<feature type="compositionally biased region" description="Low complexity" evidence="1">
    <location>
        <begin position="168"/>
        <end position="183"/>
    </location>
</feature>
<feature type="compositionally biased region" description="Polar residues" evidence="1">
    <location>
        <begin position="203"/>
        <end position="218"/>
    </location>
</feature>
<dbReference type="STRING" id="1684307.A0A316U1Y2"/>
<proteinExistence type="predicted"/>
<accession>A0A316U1Y2</accession>
<feature type="compositionally biased region" description="Basic and acidic residues" evidence="1">
    <location>
        <begin position="424"/>
        <end position="438"/>
    </location>
</feature>
<sequence length="510" mass="56480">MALNWAMIDANQRPVPLPEEKIWLAVEKCQMSLEFKEAKAKWEAKGTVYVTNQRVVFLRIPPLPQPAEQSEASQHLRSLNVPLTHLVDSRYLIPIFGAPYYEASVLPVPGGNLPEACSGGAASKGLCKIWFNEGGGAAFRDAVEEVRNLARGGQHGEQLPLYQPPSAPSGSAAPSIAATANSSLESRTVAGDYSERSSVAGPSYTSGRPSSRASQLSAQDLDAARVAHREEEAEREAIRQRAEAGAAAPGMEETQVIAASQAQQAGQAMDDDEPPAYAMVSPVTTYVRAQEGESSCESGRQRRAREFKVSLSRVMRSDEGRDRILQLCLGLALLTHHSFGSVRHPRSYGMYPIPHIFFFFFSRSVRREALTGMRYTGQAAEKSRKLLLLLRWLRGLLWTARQERESSRAHDKRMTEARSTQHTLEQRRRNNSDTHETQSTKINPEELTYWQQRLAHLGEVLASVGEAADIAAFLGGSTIAWKTIRGGYGEPGKKALRRRQRHILDRIALR</sequence>
<keyword evidence="3" id="KW-1185">Reference proteome</keyword>
<evidence type="ECO:0008006" key="4">
    <source>
        <dbReference type="Google" id="ProtNLM"/>
    </source>
</evidence>
<dbReference type="RefSeq" id="XP_025346380.1">
    <property type="nucleotide sequence ID" value="XM_025490708.1"/>
</dbReference>
<dbReference type="PANTHER" id="PTHR31606:SF1">
    <property type="entry name" value="WW DOMAIN BINDING PROTEIN 2, ISOFORM E"/>
    <property type="match status" value="1"/>
</dbReference>
<dbReference type="GO" id="GO:0003713">
    <property type="term" value="F:transcription coactivator activity"/>
    <property type="evidence" value="ECO:0007669"/>
    <property type="project" value="InterPro"/>
</dbReference>
<evidence type="ECO:0000313" key="3">
    <source>
        <dbReference type="Proteomes" id="UP000245942"/>
    </source>
</evidence>
<dbReference type="InterPro" id="IPR044852">
    <property type="entry name" value="WBP2-like"/>
</dbReference>